<feature type="region of interest" description="Disordered" evidence="1">
    <location>
        <begin position="748"/>
        <end position="797"/>
    </location>
</feature>
<feature type="compositionally biased region" description="Low complexity" evidence="1">
    <location>
        <begin position="766"/>
        <end position="788"/>
    </location>
</feature>
<evidence type="ECO:0000259" key="2">
    <source>
        <dbReference type="Pfam" id="PF07727"/>
    </source>
</evidence>
<feature type="region of interest" description="Disordered" evidence="1">
    <location>
        <begin position="23"/>
        <end position="61"/>
    </location>
</feature>
<accession>A0A2N9J0M2</accession>
<gene>
    <name evidence="3" type="ORF">FSB_LOCUS57753</name>
</gene>
<dbReference type="PANTHER" id="PTHR11439:SF450">
    <property type="entry name" value="REVERSE TRANSCRIPTASE TY1_COPIA-TYPE DOMAIN-CONTAINING PROTEIN"/>
    <property type="match status" value="1"/>
</dbReference>
<feature type="domain" description="Reverse transcriptase Ty1/copia-type" evidence="2">
    <location>
        <begin position="201"/>
        <end position="346"/>
    </location>
</feature>
<proteinExistence type="predicted"/>
<protein>
    <recommendedName>
        <fullName evidence="2">Reverse transcriptase Ty1/copia-type domain-containing protein</fullName>
    </recommendedName>
</protein>
<dbReference type="InterPro" id="IPR013103">
    <property type="entry name" value="RVT_2"/>
</dbReference>
<evidence type="ECO:0000313" key="3">
    <source>
        <dbReference type="EMBL" id="SPD29871.1"/>
    </source>
</evidence>
<dbReference type="CDD" id="cd09272">
    <property type="entry name" value="RNase_HI_RT_Ty1"/>
    <property type="match status" value="2"/>
</dbReference>
<dbReference type="Pfam" id="PF14223">
    <property type="entry name" value="Retrotran_gag_2"/>
    <property type="match status" value="1"/>
</dbReference>
<dbReference type="SUPFAM" id="SSF56672">
    <property type="entry name" value="DNA/RNA polymerases"/>
    <property type="match status" value="2"/>
</dbReference>
<feature type="compositionally biased region" description="Polar residues" evidence="1">
    <location>
        <begin position="748"/>
        <end position="760"/>
    </location>
</feature>
<dbReference type="EMBL" id="OIVN01006291">
    <property type="protein sequence ID" value="SPD29871.1"/>
    <property type="molecule type" value="Genomic_DNA"/>
</dbReference>
<reference evidence="3" key="1">
    <citation type="submission" date="2018-02" db="EMBL/GenBank/DDBJ databases">
        <authorList>
            <person name="Cohen D.B."/>
            <person name="Kent A.D."/>
        </authorList>
    </citation>
    <scope>NUCLEOTIDE SEQUENCE</scope>
</reference>
<feature type="compositionally biased region" description="Low complexity" evidence="1">
    <location>
        <begin position="30"/>
        <end position="52"/>
    </location>
</feature>
<feature type="region of interest" description="Disordered" evidence="1">
    <location>
        <begin position="1197"/>
        <end position="1221"/>
    </location>
</feature>
<feature type="region of interest" description="Disordered" evidence="1">
    <location>
        <begin position="631"/>
        <end position="681"/>
    </location>
</feature>
<sequence length="1233" mass="135487">MPAGSSSIAATVPTVSLALTSSMPESHVLPTPSSSTPQPSISGPSTSPGSSPASPPVAPTTRLHPMQTWALHNISKPKSFTDGTIKWPSQHALHVMTPSPSMEEPTSFTLASKQPEWRHAMNEEFDALLQNGTWDLVPPSPTMNIIGCKWVFRIKHHVDGSIECHKAWLVAKGFHQQPGLDYGETFSPVVKPVTICTVFSLTQPPGFIHPQMLSHVCRLHKALYNLKQAPRAWFARLSSRLNELGFLPSKSDSSLFILRTPHLMCFVLIYMDDIIVTCSNSSAITSFISQLGTKFAVKDLRPLNFFLGVKVLFVSGGLLLSQHRYITDLLCKVHMVDAKPVTSPMSSAHTLSQFVGDAFDAPTLYRSTVGAFQNLAITRPDIFFAVNKQSTVSRSSTEVEYRALAVTTAEIIWLQSLLKELGIFLPHKPVLWCDNIDATYLSANPGRVKDNCEHSKFKQSPAGDRARDSSQVQIQDTDKDRNTFYQIILSTIISSLSKSLMTHIVGLSTAHDVWLTLERMFSSQSKARIMQIRYQLSTLKKGSLSVTEYFQKLKQLVDTLATVHRPLGDFEVNSYLLAGLSSDYESMIASIQMLAAPMSLDELYGHLLTHEQCLTQLHPLPDVAAPLVNTITTTPSNSNKGGRGNRSHNFSHGGRGNGGRSHGRGRGRGVLGPAPPTTSRPTCQVCHKVGHNALDCYHRCTNHLTSDFTNLTFNAEEPTGYDQVYDPPAPISSCITMPASSSSIAATVPTVSPAPTSSMPESHVLPTPSSSTPQPSISGPSTSPGSSPASPPVAPTTRLHPMQTWALHNISKPKSFTDGTIKWPSQHALHVMTPSPSMEEPTSFTLASKQPEWRHAMNEEFDALLQNGTWDLVPPSYTMNIIGCKWVFCIKHRADGSIERHKAWLVAKGFHQQPGLDYGEAFSPVVKPVTICTVLSLYSGSWLVHSFARISSQLNELGFLPSKSDSSLFILHTPHLTCFVLIYMDDIIVTCSDSSAITSFISQLGTEFAVKDLGPLNFFLGVKVLFVSGGLLLSQHSTVGAFQYLAITRPDISFAVNKSARKQSTISQSSTEAEYRALVVTTTEIICLQSLLKELGIFLHHKLVLWCDNIGATYLSANPVFHARTKHIEIDFHFVRDKVASRSLDIRFLSSKDQTADIFTKPLVSARFALLHDKLNVHSLPLSLQGRVKDNCEHSKFKQSPAADKARDSSQVQIQDTDKDRNTFCNSNTSHLL</sequence>
<dbReference type="Pfam" id="PF07727">
    <property type="entry name" value="RVT_2"/>
    <property type="match status" value="4"/>
</dbReference>
<dbReference type="PANTHER" id="PTHR11439">
    <property type="entry name" value="GAG-POL-RELATED RETROTRANSPOSON"/>
    <property type="match status" value="1"/>
</dbReference>
<dbReference type="AlphaFoldDB" id="A0A2N9J0M2"/>
<name>A0A2N9J0M2_FAGSY</name>
<feature type="domain" description="Reverse transcriptase Ty1/copia-type" evidence="2">
    <location>
        <begin position="867"/>
        <end position="946"/>
    </location>
</feature>
<dbReference type="InterPro" id="IPR043502">
    <property type="entry name" value="DNA/RNA_pol_sf"/>
</dbReference>
<organism evidence="3">
    <name type="scientific">Fagus sylvatica</name>
    <name type="common">Beechnut</name>
    <dbReference type="NCBI Taxonomy" id="28930"/>
    <lineage>
        <taxon>Eukaryota</taxon>
        <taxon>Viridiplantae</taxon>
        <taxon>Streptophyta</taxon>
        <taxon>Embryophyta</taxon>
        <taxon>Tracheophyta</taxon>
        <taxon>Spermatophyta</taxon>
        <taxon>Magnoliopsida</taxon>
        <taxon>eudicotyledons</taxon>
        <taxon>Gunneridae</taxon>
        <taxon>Pentapetalae</taxon>
        <taxon>rosids</taxon>
        <taxon>fabids</taxon>
        <taxon>Fagales</taxon>
        <taxon>Fagaceae</taxon>
        <taxon>Fagus</taxon>
    </lineage>
</organism>
<feature type="compositionally biased region" description="Polar residues" evidence="1">
    <location>
        <begin position="631"/>
        <end position="640"/>
    </location>
</feature>
<feature type="domain" description="Reverse transcriptase Ty1/copia-type" evidence="2">
    <location>
        <begin position="131"/>
        <end position="192"/>
    </location>
</feature>
<evidence type="ECO:0000256" key="1">
    <source>
        <dbReference type="SAM" id="MobiDB-lite"/>
    </source>
</evidence>
<feature type="domain" description="Reverse transcriptase Ty1/copia-type" evidence="2">
    <location>
        <begin position="949"/>
        <end position="1039"/>
    </location>
</feature>